<proteinExistence type="predicted"/>
<dbReference type="EMBL" id="UZAE01009091">
    <property type="protein sequence ID" value="VDO02781.1"/>
    <property type="molecule type" value="Genomic_DNA"/>
</dbReference>
<evidence type="ECO:0000313" key="4">
    <source>
        <dbReference type="Proteomes" id="UP000278807"/>
    </source>
</evidence>
<dbReference type="OrthoDB" id="6285721at2759"/>
<accession>A0A0R3TIN4</accession>
<dbReference type="SMART" id="SM00555">
    <property type="entry name" value="GIT"/>
    <property type="match status" value="2"/>
</dbReference>
<dbReference type="GO" id="GO:0008277">
    <property type="term" value="P:regulation of G protein-coupled receptor signaling pathway"/>
    <property type="evidence" value="ECO:0007669"/>
    <property type="project" value="TreeGrafter"/>
</dbReference>
<dbReference type="Proteomes" id="UP000278807">
    <property type="component" value="Unassembled WGS sequence"/>
</dbReference>
<feature type="compositionally biased region" description="Polar residues" evidence="1">
    <location>
        <begin position="24"/>
        <end position="36"/>
    </location>
</feature>
<dbReference type="WBParaSite" id="HNAJ_0000692501-mRNA-1">
    <property type="protein sequence ID" value="HNAJ_0000692501-mRNA-1"/>
    <property type="gene ID" value="HNAJ_0000692501"/>
</dbReference>
<gene>
    <name evidence="3" type="ORF">HNAJ_LOCUS6921</name>
</gene>
<organism evidence="5">
    <name type="scientific">Rodentolepis nana</name>
    <name type="common">Dwarf tapeworm</name>
    <name type="synonym">Hymenolepis nana</name>
    <dbReference type="NCBI Taxonomy" id="102285"/>
    <lineage>
        <taxon>Eukaryota</taxon>
        <taxon>Metazoa</taxon>
        <taxon>Spiralia</taxon>
        <taxon>Lophotrochozoa</taxon>
        <taxon>Platyhelminthes</taxon>
        <taxon>Cestoda</taxon>
        <taxon>Eucestoda</taxon>
        <taxon>Cyclophyllidea</taxon>
        <taxon>Hymenolepididae</taxon>
        <taxon>Rodentolepis</taxon>
    </lineage>
</organism>
<name>A0A0R3TIN4_RODNA</name>
<reference evidence="3 4" key="2">
    <citation type="submission" date="2018-11" db="EMBL/GenBank/DDBJ databases">
        <authorList>
            <consortium name="Pathogen Informatics"/>
        </authorList>
    </citation>
    <scope>NUCLEOTIDE SEQUENCE [LARGE SCALE GENOMIC DNA]</scope>
</reference>
<protein>
    <submittedName>
        <fullName evidence="5">GIT Spa2 homology (SHD) domain-containing protein</fullName>
    </submittedName>
</protein>
<evidence type="ECO:0000256" key="1">
    <source>
        <dbReference type="SAM" id="MobiDB-lite"/>
    </source>
</evidence>
<dbReference type="STRING" id="102285.A0A0R3TIN4"/>
<sequence length="227" mass="24772">MDQLSDLCIDIYDEAERRLTNSFLESTAEPPNSTGPTFIHGGNVSTRPLPPPTTSGGRPHSMSGALLSSIPPSSAVLQPVNNTRPSSLILFFLPPNTSYTSVRNQARQKLGRLSMTAFRALVVDVLHEAARRLVPVLESTSALPLAVVRPKMRHEYITFGSGGVDQATQMTVNNDNELLLVVRNTSGQDGQGISSRNKTTNATNTSFEDPVYDQVQLVDYIKCFKIQ</sequence>
<dbReference type="InterPro" id="IPR013724">
    <property type="entry name" value="GIT_SHD"/>
</dbReference>
<dbReference type="AlphaFoldDB" id="A0A0R3TIN4"/>
<evidence type="ECO:0000313" key="3">
    <source>
        <dbReference type="EMBL" id="VDO02781.1"/>
    </source>
</evidence>
<dbReference type="GO" id="GO:0032012">
    <property type="term" value="P:regulation of ARF protein signal transduction"/>
    <property type="evidence" value="ECO:0007669"/>
    <property type="project" value="InterPro"/>
</dbReference>
<dbReference type="Pfam" id="PF08518">
    <property type="entry name" value="GIT_SHD"/>
    <property type="match status" value="1"/>
</dbReference>
<dbReference type="GO" id="GO:0031267">
    <property type="term" value="F:small GTPase binding"/>
    <property type="evidence" value="ECO:0007669"/>
    <property type="project" value="TreeGrafter"/>
</dbReference>
<dbReference type="PANTHER" id="PTHR46097:SF3">
    <property type="entry name" value="ARF GTPASE-ACTIVATING PROTEIN GIT"/>
    <property type="match status" value="1"/>
</dbReference>
<feature type="region of interest" description="Disordered" evidence="1">
    <location>
        <begin position="24"/>
        <end position="65"/>
    </location>
</feature>
<dbReference type="GO" id="GO:0007420">
    <property type="term" value="P:brain development"/>
    <property type="evidence" value="ECO:0007669"/>
    <property type="project" value="InterPro"/>
</dbReference>
<dbReference type="GO" id="GO:0005096">
    <property type="term" value="F:GTPase activator activity"/>
    <property type="evidence" value="ECO:0007669"/>
    <property type="project" value="InterPro"/>
</dbReference>
<feature type="domain" description="GIT Spa2 homology (SHD)" evidence="2">
    <location>
        <begin position="2"/>
        <end position="22"/>
    </location>
</feature>
<dbReference type="InterPro" id="IPR047161">
    <property type="entry name" value="GIT-like"/>
</dbReference>
<keyword evidence="4" id="KW-1185">Reference proteome</keyword>
<reference evidence="5" key="1">
    <citation type="submission" date="2017-02" db="UniProtKB">
        <authorList>
            <consortium name="WormBaseParasite"/>
        </authorList>
    </citation>
    <scope>IDENTIFICATION</scope>
</reference>
<dbReference type="PANTHER" id="PTHR46097">
    <property type="entry name" value="G PROTEIN-COUPLED RECEPTOR KINASE INTERACTING ARFGAP"/>
    <property type="match status" value="1"/>
</dbReference>
<feature type="domain" description="GIT Spa2 homology (SHD)" evidence="2">
    <location>
        <begin position="106"/>
        <end position="136"/>
    </location>
</feature>
<evidence type="ECO:0000259" key="2">
    <source>
        <dbReference type="SMART" id="SM00555"/>
    </source>
</evidence>
<evidence type="ECO:0000313" key="5">
    <source>
        <dbReference type="WBParaSite" id="HNAJ_0000692501-mRNA-1"/>
    </source>
</evidence>